<organism evidence="10 11">
    <name type="scientific">Nitrospirillum amazonense</name>
    <dbReference type="NCBI Taxonomy" id="28077"/>
    <lineage>
        <taxon>Bacteria</taxon>
        <taxon>Pseudomonadati</taxon>
        <taxon>Pseudomonadota</taxon>
        <taxon>Alphaproteobacteria</taxon>
        <taxon>Rhodospirillales</taxon>
        <taxon>Azospirillaceae</taxon>
        <taxon>Nitrospirillum</taxon>
    </lineage>
</organism>
<sequence>MNFGGVKIPHNAYIMTSSITINILSLAMPIALLQVYDRILPNHTIDTMFMLAGGIVTALLMELFLRIARQRIFSTRSAQYEISESRRAIFHLLDSDIQAFQTHTSGAHMERLNSIASLRDFASGQIMVSLYDIPFVVIYLGIILYIGGILTLVPLVSILAIVLLALPAIRMARTSLLRVAEAEDKRLSFIISLLSGIQSVKAMALEHPLLRRYEKLQERRLGENRSAELSAQHLGEIGQCVVQVAGLLTVGFGSLLVLRGQLSVGGLSACVLLVGRALSPMQNILQLWSRLQQAAIAREQMDALYAMPRERHAMGTADANQTQPRMVLSGLSFGFKPEQEVLSGIDLELSKGEIIALVGPNGSGKTTLLSLMGGFYQPSRGRITLDGLDLDQYDPESVREAIAFLPQQEILFRGTITENITLFRPEYDELALVAAERAGISDLIHALPHGFATFVGDGATEPLPRGLAQRIAVARALIHKPRIILFDDANSAVDDEGDRHLFGLMNELRTECALVLVSHRPAVLKLADRIYRLADGQLDRTLEFAL</sequence>
<dbReference type="Gene3D" id="1.20.1560.10">
    <property type="entry name" value="ABC transporter type 1, transmembrane domain"/>
    <property type="match status" value="1"/>
</dbReference>
<dbReference type="AlphaFoldDB" id="A0A560JC35"/>
<dbReference type="Pfam" id="PF00664">
    <property type="entry name" value="ABC_membrane"/>
    <property type="match status" value="1"/>
</dbReference>
<evidence type="ECO:0000256" key="6">
    <source>
        <dbReference type="ARBA" id="ARBA00023136"/>
    </source>
</evidence>
<evidence type="ECO:0000259" key="8">
    <source>
        <dbReference type="PROSITE" id="PS50893"/>
    </source>
</evidence>
<dbReference type="GO" id="GO:0005524">
    <property type="term" value="F:ATP binding"/>
    <property type="evidence" value="ECO:0007669"/>
    <property type="project" value="UniProtKB-KW"/>
</dbReference>
<evidence type="ECO:0000313" key="11">
    <source>
        <dbReference type="Proteomes" id="UP000320516"/>
    </source>
</evidence>
<dbReference type="PROSITE" id="PS50893">
    <property type="entry name" value="ABC_TRANSPORTER_2"/>
    <property type="match status" value="1"/>
</dbReference>
<dbReference type="SMART" id="SM00382">
    <property type="entry name" value="AAA"/>
    <property type="match status" value="1"/>
</dbReference>
<dbReference type="PANTHER" id="PTHR43394:SF1">
    <property type="entry name" value="ATP-BINDING CASSETTE SUB-FAMILY B MEMBER 10, MITOCHONDRIAL"/>
    <property type="match status" value="1"/>
</dbReference>
<dbReference type="GO" id="GO:0015421">
    <property type="term" value="F:ABC-type oligopeptide transporter activity"/>
    <property type="evidence" value="ECO:0007669"/>
    <property type="project" value="TreeGrafter"/>
</dbReference>
<dbReference type="GO" id="GO:0005886">
    <property type="term" value="C:plasma membrane"/>
    <property type="evidence" value="ECO:0007669"/>
    <property type="project" value="UniProtKB-SubCell"/>
</dbReference>
<evidence type="ECO:0000256" key="5">
    <source>
        <dbReference type="ARBA" id="ARBA00022989"/>
    </source>
</evidence>
<dbReference type="Proteomes" id="UP000320516">
    <property type="component" value="Unassembled WGS sequence"/>
</dbReference>
<evidence type="ECO:0000256" key="4">
    <source>
        <dbReference type="ARBA" id="ARBA00022840"/>
    </source>
</evidence>
<dbReference type="InterPro" id="IPR036640">
    <property type="entry name" value="ABC1_TM_sf"/>
</dbReference>
<feature type="transmembrane region" description="Helical" evidence="7">
    <location>
        <begin position="48"/>
        <end position="68"/>
    </location>
</feature>
<dbReference type="InterPro" id="IPR039421">
    <property type="entry name" value="Type_1_exporter"/>
</dbReference>
<feature type="transmembrane region" description="Helical" evidence="7">
    <location>
        <begin position="136"/>
        <end position="169"/>
    </location>
</feature>
<dbReference type="SUPFAM" id="SSF90123">
    <property type="entry name" value="ABC transporter transmembrane region"/>
    <property type="match status" value="1"/>
</dbReference>
<evidence type="ECO:0000256" key="2">
    <source>
        <dbReference type="ARBA" id="ARBA00022692"/>
    </source>
</evidence>
<comment type="caution">
    <text evidence="10">The sequence shown here is derived from an EMBL/GenBank/DDBJ whole genome shotgun (WGS) entry which is preliminary data.</text>
</comment>
<dbReference type="InterPro" id="IPR003593">
    <property type="entry name" value="AAA+_ATPase"/>
</dbReference>
<accession>A0A560JC35</accession>
<dbReference type="SUPFAM" id="SSF52540">
    <property type="entry name" value="P-loop containing nucleoside triphosphate hydrolases"/>
    <property type="match status" value="1"/>
</dbReference>
<dbReference type="PANTHER" id="PTHR43394">
    <property type="entry name" value="ATP-DEPENDENT PERMEASE MDL1, MITOCHONDRIAL"/>
    <property type="match status" value="1"/>
</dbReference>
<dbReference type="Gene3D" id="3.40.50.300">
    <property type="entry name" value="P-loop containing nucleotide triphosphate hydrolases"/>
    <property type="match status" value="1"/>
</dbReference>
<dbReference type="CDD" id="cd03228">
    <property type="entry name" value="ABCC_MRP_Like"/>
    <property type="match status" value="1"/>
</dbReference>
<keyword evidence="5 7" id="KW-1133">Transmembrane helix</keyword>
<keyword evidence="4 10" id="KW-0067">ATP-binding</keyword>
<feature type="domain" description="ABC transporter" evidence="8">
    <location>
        <begin position="326"/>
        <end position="545"/>
    </location>
</feature>
<comment type="subcellular location">
    <subcellularLocation>
        <location evidence="1">Cell membrane</location>
        <topology evidence="1">Multi-pass membrane protein</topology>
    </subcellularLocation>
</comment>
<evidence type="ECO:0000313" key="10">
    <source>
        <dbReference type="EMBL" id="TWB65980.1"/>
    </source>
</evidence>
<evidence type="ECO:0000256" key="3">
    <source>
        <dbReference type="ARBA" id="ARBA00022741"/>
    </source>
</evidence>
<dbReference type="InterPro" id="IPR027417">
    <property type="entry name" value="P-loop_NTPase"/>
</dbReference>
<dbReference type="GO" id="GO:0016887">
    <property type="term" value="F:ATP hydrolysis activity"/>
    <property type="evidence" value="ECO:0007669"/>
    <property type="project" value="InterPro"/>
</dbReference>
<name>A0A560JC35_9PROT</name>
<feature type="domain" description="ABC transmembrane type-1" evidence="9">
    <location>
        <begin position="14"/>
        <end position="293"/>
    </location>
</feature>
<keyword evidence="6 7" id="KW-0472">Membrane</keyword>
<dbReference type="InterPro" id="IPR003439">
    <property type="entry name" value="ABC_transporter-like_ATP-bd"/>
</dbReference>
<evidence type="ECO:0000256" key="7">
    <source>
        <dbReference type="SAM" id="Phobius"/>
    </source>
</evidence>
<protein>
    <submittedName>
        <fullName evidence="10">ATP-binding cassette subfamily C protein LapB</fullName>
    </submittedName>
</protein>
<proteinExistence type="predicted"/>
<evidence type="ECO:0000256" key="1">
    <source>
        <dbReference type="ARBA" id="ARBA00004651"/>
    </source>
</evidence>
<keyword evidence="2 7" id="KW-0812">Transmembrane</keyword>
<feature type="transmembrane region" description="Helical" evidence="7">
    <location>
        <begin position="12"/>
        <end position="36"/>
    </location>
</feature>
<dbReference type="Pfam" id="PF00005">
    <property type="entry name" value="ABC_tran"/>
    <property type="match status" value="1"/>
</dbReference>
<dbReference type="PROSITE" id="PS50929">
    <property type="entry name" value="ABC_TM1F"/>
    <property type="match status" value="1"/>
</dbReference>
<dbReference type="InterPro" id="IPR011527">
    <property type="entry name" value="ABC1_TM_dom"/>
</dbReference>
<keyword evidence="3" id="KW-0547">Nucleotide-binding</keyword>
<reference evidence="10 11" key="1">
    <citation type="submission" date="2019-06" db="EMBL/GenBank/DDBJ databases">
        <title>Genomic Encyclopedia of Type Strains, Phase IV (KMG-V): Genome sequencing to study the core and pangenomes of soil and plant-associated prokaryotes.</title>
        <authorList>
            <person name="Whitman W."/>
        </authorList>
    </citation>
    <scope>NUCLEOTIDE SEQUENCE [LARGE SCALE GENOMIC DNA]</scope>
    <source>
        <strain evidence="10 11">BR 12005</strain>
    </source>
</reference>
<gene>
    <name evidence="10" type="ORF">FBZ87_11777</name>
</gene>
<dbReference type="EMBL" id="VITV01000017">
    <property type="protein sequence ID" value="TWB65980.1"/>
    <property type="molecule type" value="Genomic_DNA"/>
</dbReference>
<evidence type="ECO:0000259" key="9">
    <source>
        <dbReference type="PROSITE" id="PS50929"/>
    </source>
</evidence>